<dbReference type="InterPro" id="IPR000644">
    <property type="entry name" value="CBS_dom"/>
</dbReference>
<evidence type="ECO:0000256" key="1">
    <source>
        <dbReference type="ARBA" id="ARBA00023122"/>
    </source>
</evidence>
<dbReference type="Proteomes" id="UP000027318">
    <property type="component" value="Unassembled WGS sequence"/>
</dbReference>
<comment type="caution">
    <text evidence="4">The sequence shown here is derived from an EMBL/GenBank/DDBJ whole genome shotgun (WGS) entry which is preliminary data.</text>
</comment>
<dbReference type="PANTHER" id="PTHR43080">
    <property type="entry name" value="CBS DOMAIN-CONTAINING PROTEIN CBSX3, MITOCHONDRIAL"/>
    <property type="match status" value="1"/>
</dbReference>
<dbReference type="EMBL" id="JMSZ01000016">
    <property type="protein sequence ID" value="KDE40379.1"/>
    <property type="molecule type" value="Genomic_DNA"/>
</dbReference>
<accession>A0A063Y3W3</accession>
<evidence type="ECO:0000259" key="3">
    <source>
        <dbReference type="PROSITE" id="PS51371"/>
    </source>
</evidence>
<dbReference type="SMART" id="SM00116">
    <property type="entry name" value="CBS"/>
    <property type="match status" value="2"/>
</dbReference>
<evidence type="ECO:0000256" key="2">
    <source>
        <dbReference type="PROSITE-ProRule" id="PRU00703"/>
    </source>
</evidence>
<keyword evidence="1 2" id="KW-0129">CBS domain</keyword>
<dbReference type="PROSITE" id="PS51371">
    <property type="entry name" value="CBS"/>
    <property type="match status" value="1"/>
</dbReference>
<dbReference type="Gene3D" id="3.10.580.10">
    <property type="entry name" value="CBS-domain"/>
    <property type="match status" value="1"/>
</dbReference>
<dbReference type="RefSeq" id="WP_036544469.1">
    <property type="nucleotide sequence ID" value="NZ_JMSZ01000016.1"/>
</dbReference>
<name>A0A063Y3W3_9GAMM</name>
<dbReference type="InterPro" id="IPR046342">
    <property type="entry name" value="CBS_dom_sf"/>
</dbReference>
<dbReference type="SUPFAM" id="SSF54631">
    <property type="entry name" value="CBS-domain pair"/>
    <property type="match status" value="1"/>
</dbReference>
<dbReference type="InterPro" id="IPR051257">
    <property type="entry name" value="Diverse_CBS-Domain"/>
</dbReference>
<reference evidence="4 5" key="1">
    <citation type="journal article" date="2005" name="Int. J. Syst. Evol. Microbiol.">
        <title>Nitrincola lacisaponensis gen. nov., sp. nov., a novel alkaliphilic bacterium isolated from an alkaline, saline lake.</title>
        <authorList>
            <person name="Dimitriu P.A."/>
            <person name="Shukla S.K."/>
            <person name="Conradt J."/>
            <person name="Marquez M.C."/>
            <person name="Ventosa A."/>
            <person name="Maglia A."/>
            <person name="Peyton B.M."/>
            <person name="Pinkart H.C."/>
            <person name="Mormile M.R."/>
        </authorList>
    </citation>
    <scope>NUCLEOTIDE SEQUENCE [LARGE SCALE GENOMIC DNA]</scope>
    <source>
        <strain evidence="4 5">4CA</strain>
    </source>
</reference>
<keyword evidence="5" id="KW-1185">Reference proteome</keyword>
<feature type="domain" description="CBS" evidence="3">
    <location>
        <begin position="80"/>
        <end position="134"/>
    </location>
</feature>
<dbReference type="STRING" id="267850.ADINL_0971"/>
<dbReference type="AlphaFoldDB" id="A0A063Y3W3"/>
<dbReference type="OrthoDB" id="9771532at2"/>
<sequence length="134" mass="15152">MSQPKAQFVCDVMNQNFRIIDGLVTVKDAVELMRRTQAQVLIVEKRDAQDEYGIVLLSDIAKKVLARNLSPERVNLYEIMSKPALTIKAQMQIRFCARLFDKFGLTLAPVVNKEDEIIGVINYDDLVLSGLPNL</sequence>
<dbReference type="PANTHER" id="PTHR43080:SF2">
    <property type="entry name" value="CBS DOMAIN-CONTAINING PROTEIN"/>
    <property type="match status" value="1"/>
</dbReference>
<organism evidence="4 5">
    <name type="scientific">Nitrincola lacisaponensis</name>
    <dbReference type="NCBI Taxonomy" id="267850"/>
    <lineage>
        <taxon>Bacteria</taxon>
        <taxon>Pseudomonadati</taxon>
        <taxon>Pseudomonadota</taxon>
        <taxon>Gammaproteobacteria</taxon>
        <taxon>Oceanospirillales</taxon>
        <taxon>Oceanospirillaceae</taxon>
        <taxon>Nitrincola</taxon>
    </lineage>
</organism>
<evidence type="ECO:0000313" key="4">
    <source>
        <dbReference type="EMBL" id="KDE40379.1"/>
    </source>
</evidence>
<dbReference type="Pfam" id="PF00571">
    <property type="entry name" value="CBS"/>
    <property type="match status" value="2"/>
</dbReference>
<proteinExistence type="predicted"/>
<protein>
    <recommendedName>
        <fullName evidence="3">CBS domain-containing protein</fullName>
    </recommendedName>
</protein>
<gene>
    <name evidence="4" type="ORF">ADINL_0971</name>
</gene>
<evidence type="ECO:0000313" key="5">
    <source>
        <dbReference type="Proteomes" id="UP000027318"/>
    </source>
</evidence>